<comment type="catalytic activity">
    <reaction evidence="4">
        <text>RX + glutathione = an S-substituted glutathione + a halide anion + H(+)</text>
        <dbReference type="Rhea" id="RHEA:16437"/>
        <dbReference type="ChEBI" id="CHEBI:15378"/>
        <dbReference type="ChEBI" id="CHEBI:16042"/>
        <dbReference type="ChEBI" id="CHEBI:17792"/>
        <dbReference type="ChEBI" id="CHEBI:57925"/>
        <dbReference type="ChEBI" id="CHEBI:90779"/>
        <dbReference type="EC" id="2.5.1.18"/>
    </reaction>
</comment>
<dbReference type="InterPro" id="IPR010987">
    <property type="entry name" value="Glutathione-S-Trfase_C-like"/>
</dbReference>
<dbReference type="Pfam" id="PF14497">
    <property type="entry name" value="GST_C_3"/>
    <property type="match status" value="4"/>
</dbReference>
<evidence type="ECO:0000256" key="3">
    <source>
        <dbReference type="ARBA" id="ARBA00038317"/>
    </source>
</evidence>
<dbReference type="PANTHER" id="PTHR11571">
    <property type="entry name" value="GLUTATHIONE S-TRANSFERASE"/>
    <property type="match status" value="1"/>
</dbReference>
<feature type="domain" description="GST N-terminal" evidence="5">
    <location>
        <begin position="211"/>
        <end position="288"/>
    </location>
</feature>
<dbReference type="EMBL" id="KZ308176">
    <property type="protein sequence ID" value="KAG8223843.1"/>
    <property type="molecule type" value="Genomic_DNA"/>
</dbReference>
<dbReference type="EC" id="2.5.1.18" evidence="1"/>
<dbReference type="InterPro" id="IPR036282">
    <property type="entry name" value="Glutathione-S-Trfase_C_sf"/>
</dbReference>
<dbReference type="FunFam" id="1.20.1050.10:FF:000030">
    <property type="entry name" value="Glutathione S-transferase S1"/>
    <property type="match status" value="4"/>
</dbReference>
<sequence>MLLSYGGVEFEDRRVAMEEWAAMKMGERCIFLSPMSHNQPRRRTSFVVIETRERNIKINKSFFRSEKPFGKIPTLEIDGKVLHQSIAIQRYLAKQFKLTGANAMEDLQCDMMVDTTSDLRTQVVALFHEKDEKKKEAMRKTMVEETLPFYLQRMDAEVKKNSGYFVAGKGLAEPIRFLFAYGGVEFEDLRFGLEEWPAQKAKFCRSEAMAPKYRLTYFPVTVLGEPIRMLLSYGGVQFEDRRVTTEEWARMKKDSPFGKLPMLEIDGKVIHQSIAIQRYLAKQFKLTGANAMEELQCDMMVDTISDLRSHATAIHYEKDEKRKEELRKTLVNETMPFYLQRIDSEIKKNSGHVVAGKLTWADIHVVAILEFIHAWLKLPFFEDDKYPSLKLLVANVMNVPAIKDWIKKRPKNATAIHYEKDEKRKEELRKTLVNETMPFYLQRIDSEIKKNSGHVVAGKIFVLIDISMATKCKLTYFPTMGLAEPIRVLLSYGNVDFEDFRFKSEDWPEIKKGMPFGRVPTLEIDGKVIHQSIAIQRYLGRKFKLNGANDWEDLQIDMTVDTMNDLRSSFTSCFKEENEERKEELKKVLFEETVPFYLKKFDEQVKENSGYFVAGKLTWADIHIIIIMDFIQTHSKMSFLDDGTYPNLKSLKAKVMSVPSTKSWIDKRPKPDCANPRVEAGVKGIPAPLTYKLTYFPIMGLAEPIRFLFAYGGVEYEDHRFNPDDWPRLKPTTPFGKVPILEVDGKVVHQSIAIQRYLAKEFQLTGKDDWEDLHCDMIVDTMTDFRMQVVGFFHEKDERKKEEMRKILINDTMPFYLKRFDEIVGKNSGYFVGGKLTWADLHIISILDFLQSYMKMTFLDDGTYPNLKIVKDHVMDVPSIKSWVERRPKTER</sequence>
<dbReference type="SUPFAM" id="SSF47616">
    <property type="entry name" value="GST C-terminal domain-like"/>
    <property type="match status" value="4"/>
</dbReference>
<evidence type="ECO:0000259" key="5">
    <source>
        <dbReference type="PROSITE" id="PS50404"/>
    </source>
</evidence>
<protein>
    <recommendedName>
        <fullName evidence="1">glutathione transferase</fullName>
        <ecNumber evidence="1">2.5.1.18</ecNumber>
    </recommendedName>
</protein>
<evidence type="ECO:0000313" key="8">
    <source>
        <dbReference type="Proteomes" id="UP000792457"/>
    </source>
</evidence>
<dbReference type="AlphaFoldDB" id="A0A8K0K0T1"/>
<feature type="domain" description="GST N-terminal" evidence="5">
    <location>
        <begin position="470"/>
        <end position="547"/>
    </location>
</feature>
<evidence type="ECO:0000259" key="6">
    <source>
        <dbReference type="PROSITE" id="PS50405"/>
    </source>
</evidence>
<dbReference type="GO" id="GO:0006749">
    <property type="term" value="P:glutathione metabolic process"/>
    <property type="evidence" value="ECO:0007669"/>
    <property type="project" value="TreeGrafter"/>
</dbReference>
<feature type="domain" description="GST C-terminal" evidence="6">
    <location>
        <begin position="768"/>
        <end position="892"/>
    </location>
</feature>
<dbReference type="OrthoDB" id="414243at2759"/>
<feature type="domain" description="GST C-terminal" evidence="6">
    <location>
        <begin position="290"/>
        <end position="414"/>
    </location>
</feature>
<dbReference type="CDD" id="cd03192">
    <property type="entry name" value="GST_C_Sigma_like"/>
    <property type="match status" value="4"/>
</dbReference>
<gene>
    <name evidence="7" type="ORF">J437_LFUL007864</name>
</gene>
<keyword evidence="2" id="KW-0808">Transferase</keyword>
<dbReference type="Gene3D" id="1.20.1050.10">
    <property type="match status" value="4"/>
</dbReference>
<accession>A0A8K0K0T1</accession>
<feature type="domain" description="GST N-terminal" evidence="5">
    <location>
        <begin position="1"/>
        <end position="100"/>
    </location>
</feature>
<reference evidence="7" key="1">
    <citation type="submission" date="2013-04" db="EMBL/GenBank/DDBJ databases">
        <authorList>
            <person name="Qu J."/>
            <person name="Murali S.C."/>
            <person name="Bandaranaike D."/>
            <person name="Bellair M."/>
            <person name="Blankenburg K."/>
            <person name="Chao H."/>
            <person name="Dinh H."/>
            <person name="Doddapaneni H."/>
            <person name="Downs B."/>
            <person name="Dugan-Rocha S."/>
            <person name="Elkadiri S."/>
            <person name="Gnanaolivu R.D."/>
            <person name="Hernandez B."/>
            <person name="Javaid M."/>
            <person name="Jayaseelan J.C."/>
            <person name="Lee S."/>
            <person name="Li M."/>
            <person name="Ming W."/>
            <person name="Munidasa M."/>
            <person name="Muniz J."/>
            <person name="Nguyen L."/>
            <person name="Ongeri F."/>
            <person name="Osuji N."/>
            <person name="Pu L.-L."/>
            <person name="Puazo M."/>
            <person name="Qu C."/>
            <person name="Quiroz J."/>
            <person name="Raj R."/>
            <person name="Weissenberger G."/>
            <person name="Xin Y."/>
            <person name="Zou X."/>
            <person name="Han Y."/>
            <person name="Richards S."/>
            <person name="Worley K."/>
            <person name="Muzny D."/>
            <person name="Gibbs R."/>
        </authorList>
    </citation>
    <scope>NUCLEOTIDE SEQUENCE</scope>
    <source>
        <strain evidence="7">Sampled in the wild</strain>
    </source>
</reference>
<evidence type="ECO:0000256" key="1">
    <source>
        <dbReference type="ARBA" id="ARBA00012452"/>
    </source>
</evidence>
<dbReference type="SUPFAM" id="SSF52833">
    <property type="entry name" value="Thioredoxin-like"/>
    <property type="match status" value="4"/>
</dbReference>
<dbReference type="Gene3D" id="1.20.1050.130">
    <property type="match status" value="2"/>
</dbReference>
<dbReference type="Gene3D" id="3.40.30.10">
    <property type="entry name" value="Glutaredoxin"/>
    <property type="match status" value="3"/>
</dbReference>
<proteinExistence type="inferred from homology"/>
<feature type="domain" description="GST C-terminal" evidence="6">
    <location>
        <begin position="549"/>
        <end position="673"/>
    </location>
</feature>
<dbReference type="GO" id="GO:0004364">
    <property type="term" value="F:glutathione transferase activity"/>
    <property type="evidence" value="ECO:0007669"/>
    <property type="project" value="UniProtKB-EC"/>
</dbReference>
<dbReference type="InterPro" id="IPR004046">
    <property type="entry name" value="GST_C"/>
</dbReference>
<dbReference type="GO" id="GO:0004602">
    <property type="term" value="F:glutathione peroxidase activity"/>
    <property type="evidence" value="ECO:0007669"/>
    <property type="project" value="UniProtKB-ARBA"/>
</dbReference>
<keyword evidence="8" id="KW-1185">Reference proteome</keyword>
<dbReference type="InterPro" id="IPR036249">
    <property type="entry name" value="Thioredoxin-like_sf"/>
</dbReference>
<comment type="caution">
    <text evidence="7">The sequence shown here is derived from an EMBL/GenBank/DDBJ whole genome shotgun (WGS) entry which is preliminary data.</text>
</comment>
<dbReference type="InterPro" id="IPR050213">
    <property type="entry name" value="GST_superfamily"/>
</dbReference>
<comment type="similarity">
    <text evidence="3">Belongs to the GST superfamily. Sigma family.</text>
</comment>
<dbReference type="PROSITE" id="PS50404">
    <property type="entry name" value="GST_NTER"/>
    <property type="match status" value="4"/>
</dbReference>
<dbReference type="SFLD" id="SFLDG00363">
    <property type="entry name" value="AMPS_(cytGST):_Alpha-__Mu-__Pi"/>
    <property type="match status" value="3"/>
</dbReference>
<reference evidence="7" key="2">
    <citation type="submission" date="2017-10" db="EMBL/GenBank/DDBJ databases">
        <title>Ladona fulva Genome sequencing and assembly.</title>
        <authorList>
            <person name="Murali S."/>
            <person name="Richards S."/>
            <person name="Bandaranaike D."/>
            <person name="Bellair M."/>
            <person name="Blankenburg K."/>
            <person name="Chao H."/>
            <person name="Dinh H."/>
            <person name="Doddapaneni H."/>
            <person name="Dugan-Rocha S."/>
            <person name="Elkadiri S."/>
            <person name="Gnanaolivu R."/>
            <person name="Hernandez B."/>
            <person name="Skinner E."/>
            <person name="Javaid M."/>
            <person name="Lee S."/>
            <person name="Li M."/>
            <person name="Ming W."/>
            <person name="Munidasa M."/>
            <person name="Muniz J."/>
            <person name="Nguyen L."/>
            <person name="Hughes D."/>
            <person name="Osuji N."/>
            <person name="Pu L.-L."/>
            <person name="Puazo M."/>
            <person name="Qu C."/>
            <person name="Quiroz J."/>
            <person name="Raj R."/>
            <person name="Weissenberger G."/>
            <person name="Xin Y."/>
            <person name="Zou X."/>
            <person name="Han Y."/>
            <person name="Worley K."/>
            <person name="Muzny D."/>
            <person name="Gibbs R."/>
        </authorList>
    </citation>
    <scope>NUCLEOTIDE SEQUENCE</scope>
    <source>
        <strain evidence="7">Sampled in the wild</strain>
    </source>
</reference>
<organism evidence="7 8">
    <name type="scientific">Ladona fulva</name>
    <name type="common">Scarce chaser dragonfly</name>
    <name type="synonym">Libellula fulva</name>
    <dbReference type="NCBI Taxonomy" id="123851"/>
    <lineage>
        <taxon>Eukaryota</taxon>
        <taxon>Metazoa</taxon>
        <taxon>Ecdysozoa</taxon>
        <taxon>Arthropoda</taxon>
        <taxon>Hexapoda</taxon>
        <taxon>Insecta</taxon>
        <taxon>Pterygota</taxon>
        <taxon>Palaeoptera</taxon>
        <taxon>Odonata</taxon>
        <taxon>Epiprocta</taxon>
        <taxon>Anisoptera</taxon>
        <taxon>Libelluloidea</taxon>
        <taxon>Libellulidae</taxon>
        <taxon>Ladona</taxon>
    </lineage>
</organism>
<dbReference type="InterPro" id="IPR004045">
    <property type="entry name" value="Glutathione_S-Trfase_N"/>
</dbReference>
<evidence type="ECO:0000313" key="7">
    <source>
        <dbReference type="EMBL" id="KAG8223843.1"/>
    </source>
</evidence>
<evidence type="ECO:0000256" key="2">
    <source>
        <dbReference type="ARBA" id="ARBA00022679"/>
    </source>
</evidence>
<dbReference type="InterPro" id="IPR040079">
    <property type="entry name" value="Glutathione_S-Trfase"/>
</dbReference>
<feature type="domain" description="GST N-terminal" evidence="5">
    <location>
        <begin position="689"/>
        <end position="766"/>
    </location>
</feature>
<dbReference type="SFLD" id="SFLDS00019">
    <property type="entry name" value="Glutathione_Transferase_(cytos"/>
    <property type="match status" value="4"/>
</dbReference>
<dbReference type="SFLD" id="SFLDG01205">
    <property type="entry name" value="AMPS.1"/>
    <property type="match status" value="3"/>
</dbReference>
<dbReference type="PANTHER" id="PTHR11571:SF224">
    <property type="entry name" value="HEMATOPOIETIC PROSTAGLANDIN D SYNTHASE"/>
    <property type="match status" value="1"/>
</dbReference>
<dbReference type="CDD" id="cd03039">
    <property type="entry name" value="GST_N_Sigma_like"/>
    <property type="match status" value="4"/>
</dbReference>
<evidence type="ECO:0000256" key="4">
    <source>
        <dbReference type="ARBA" id="ARBA00047960"/>
    </source>
</evidence>
<name>A0A8K0K0T1_LADFU</name>
<dbReference type="Pfam" id="PF02798">
    <property type="entry name" value="GST_N"/>
    <property type="match status" value="4"/>
</dbReference>
<dbReference type="Proteomes" id="UP000792457">
    <property type="component" value="Unassembled WGS sequence"/>
</dbReference>
<dbReference type="FunFam" id="3.40.30.10:FF:000035">
    <property type="entry name" value="hematopoietic prostaglandin D synthase"/>
    <property type="match status" value="3"/>
</dbReference>
<dbReference type="PROSITE" id="PS50405">
    <property type="entry name" value="GST_CTER"/>
    <property type="match status" value="3"/>
</dbReference>